<sequence length="209" mass="23569">MSEKILWYVADPMCSWCWGFMPVIDRIRDEYGGGLKVELLLGGLRPGTKDSISAAQREEILHHWHTVHRTTGQPFRFEGAMPEGFVYDTEPASRGVIAVSLINPLAVFPFFRAVQSAFYVAQQNVTDPIVLSQLAANAGLDAQRFLRTFESEMARNLALAHFQKARQWGVRGFPSLIAQSGENYDLLAAGYCQFEELRLKLDEWLTDIA</sequence>
<evidence type="ECO:0000259" key="1">
    <source>
        <dbReference type="Pfam" id="PF01323"/>
    </source>
</evidence>
<dbReference type="Gene3D" id="1.10.472.60">
    <property type="entry name" value="putative protein disulfide isomerase domain"/>
    <property type="match status" value="1"/>
</dbReference>
<name>A0A1I4ZBV3_9PROT</name>
<dbReference type="AlphaFoldDB" id="A0A1I4ZBV3"/>
<organism evidence="2 3">
    <name type="scientific">Nitrosospira briensis</name>
    <dbReference type="NCBI Taxonomy" id="35799"/>
    <lineage>
        <taxon>Bacteria</taxon>
        <taxon>Pseudomonadati</taxon>
        <taxon>Pseudomonadota</taxon>
        <taxon>Betaproteobacteria</taxon>
        <taxon>Nitrosomonadales</taxon>
        <taxon>Nitrosomonadaceae</taxon>
        <taxon>Nitrosospira</taxon>
    </lineage>
</organism>
<dbReference type="RefSeq" id="WP_074795339.1">
    <property type="nucleotide sequence ID" value="NZ_FOVJ01000001.1"/>
</dbReference>
<dbReference type="SUPFAM" id="SSF52833">
    <property type="entry name" value="Thioredoxin-like"/>
    <property type="match status" value="1"/>
</dbReference>
<accession>A0A1I4ZBV3</accession>
<evidence type="ECO:0000313" key="3">
    <source>
        <dbReference type="Proteomes" id="UP000183107"/>
    </source>
</evidence>
<protein>
    <recommendedName>
        <fullName evidence="1">DSBA-like thioredoxin domain-containing protein</fullName>
    </recommendedName>
</protein>
<reference evidence="3" key="1">
    <citation type="submission" date="2016-10" db="EMBL/GenBank/DDBJ databases">
        <authorList>
            <person name="Varghese N."/>
        </authorList>
    </citation>
    <scope>NUCLEOTIDE SEQUENCE [LARGE SCALE GENOMIC DNA]</scope>
    <source>
        <strain evidence="3">Nsp8</strain>
    </source>
</reference>
<dbReference type="OrthoDB" id="9813770at2"/>
<dbReference type="Gene3D" id="3.40.30.10">
    <property type="entry name" value="Glutaredoxin"/>
    <property type="match status" value="1"/>
</dbReference>
<dbReference type="Pfam" id="PF01323">
    <property type="entry name" value="DSBA"/>
    <property type="match status" value="1"/>
</dbReference>
<feature type="domain" description="DSBA-like thioredoxin" evidence="1">
    <location>
        <begin position="10"/>
        <end position="179"/>
    </location>
</feature>
<dbReference type="EMBL" id="FOVJ01000001">
    <property type="protein sequence ID" value="SFN47380.1"/>
    <property type="molecule type" value="Genomic_DNA"/>
</dbReference>
<dbReference type="InterPro" id="IPR036249">
    <property type="entry name" value="Thioredoxin-like_sf"/>
</dbReference>
<dbReference type="CDD" id="cd03025">
    <property type="entry name" value="DsbA_FrnE_like"/>
    <property type="match status" value="1"/>
</dbReference>
<gene>
    <name evidence="2" type="ORF">SAMN05216386_1122</name>
</gene>
<dbReference type="PANTHER" id="PTHR13887">
    <property type="entry name" value="GLUTATHIONE S-TRANSFERASE KAPPA"/>
    <property type="match status" value="1"/>
</dbReference>
<dbReference type="PANTHER" id="PTHR13887:SF54">
    <property type="entry name" value="DSBA FAMILY PROTEIN"/>
    <property type="match status" value="1"/>
</dbReference>
<dbReference type="InterPro" id="IPR001853">
    <property type="entry name" value="DSBA-like_thioredoxin_dom"/>
</dbReference>
<proteinExistence type="predicted"/>
<evidence type="ECO:0000313" key="2">
    <source>
        <dbReference type="EMBL" id="SFN47380.1"/>
    </source>
</evidence>
<keyword evidence="3" id="KW-1185">Reference proteome</keyword>
<dbReference type="Proteomes" id="UP000183107">
    <property type="component" value="Unassembled WGS sequence"/>
</dbReference>